<protein>
    <submittedName>
        <fullName evidence="2">Uncharacterized protein</fullName>
    </submittedName>
</protein>
<feature type="compositionally biased region" description="Polar residues" evidence="1">
    <location>
        <begin position="1548"/>
        <end position="1568"/>
    </location>
</feature>
<feature type="region of interest" description="Disordered" evidence="1">
    <location>
        <begin position="1542"/>
        <end position="1571"/>
    </location>
</feature>
<feature type="compositionally biased region" description="Polar residues" evidence="1">
    <location>
        <begin position="522"/>
        <end position="535"/>
    </location>
</feature>
<feature type="compositionally biased region" description="Basic and acidic residues" evidence="1">
    <location>
        <begin position="655"/>
        <end position="664"/>
    </location>
</feature>
<feature type="compositionally biased region" description="Polar residues" evidence="1">
    <location>
        <begin position="432"/>
        <end position="449"/>
    </location>
</feature>
<accession>A0A3D8R3E9</accession>
<feature type="compositionally biased region" description="Polar residues" evidence="1">
    <location>
        <begin position="604"/>
        <end position="613"/>
    </location>
</feature>
<name>A0A3D8R3E9_9HELO</name>
<feature type="compositionally biased region" description="Basic and acidic residues" evidence="1">
    <location>
        <begin position="701"/>
        <end position="712"/>
    </location>
</feature>
<feature type="compositionally biased region" description="Low complexity" evidence="1">
    <location>
        <begin position="1059"/>
        <end position="1072"/>
    </location>
</feature>
<feature type="region of interest" description="Disordered" evidence="1">
    <location>
        <begin position="1284"/>
        <end position="1307"/>
    </location>
</feature>
<feature type="region of interest" description="Disordered" evidence="1">
    <location>
        <begin position="484"/>
        <end position="1002"/>
    </location>
</feature>
<feature type="compositionally biased region" description="Polar residues" evidence="1">
    <location>
        <begin position="687"/>
        <end position="699"/>
    </location>
</feature>
<dbReference type="OrthoDB" id="3557174at2759"/>
<evidence type="ECO:0000313" key="2">
    <source>
        <dbReference type="EMBL" id="RDW68572.1"/>
    </source>
</evidence>
<proteinExistence type="predicted"/>
<feature type="compositionally biased region" description="Polar residues" evidence="1">
    <location>
        <begin position="549"/>
        <end position="559"/>
    </location>
</feature>
<dbReference type="Proteomes" id="UP000256328">
    <property type="component" value="Unassembled WGS sequence"/>
</dbReference>
<comment type="caution">
    <text evidence="2">The sequence shown here is derived from an EMBL/GenBank/DDBJ whole genome shotgun (WGS) entry which is preliminary data.</text>
</comment>
<feature type="region of interest" description="Disordered" evidence="1">
    <location>
        <begin position="1047"/>
        <end position="1080"/>
    </location>
</feature>
<feature type="region of interest" description="Disordered" evidence="1">
    <location>
        <begin position="1729"/>
        <end position="1751"/>
    </location>
</feature>
<feature type="compositionally biased region" description="Polar residues" evidence="1">
    <location>
        <begin position="990"/>
        <end position="999"/>
    </location>
</feature>
<feature type="region of interest" description="Disordered" evidence="1">
    <location>
        <begin position="402"/>
        <end position="456"/>
    </location>
</feature>
<feature type="compositionally biased region" description="Basic and acidic residues" evidence="1">
    <location>
        <begin position="1290"/>
        <end position="1300"/>
    </location>
</feature>
<feature type="compositionally biased region" description="Polar residues" evidence="1">
    <location>
        <begin position="1152"/>
        <end position="1165"/>
    </location>
</feature>
<feature type="compositionally biased region" description="Basic and acidic residues" evidence="1">
    <location>
        <begin position="743"/>
        <end position="752"/>
    </location>
</feature>
<feature type="region of interest" description="Disordered" evidence="1">
    <location>
        <begin position="1152"/>
        <end position="1232"/>
    </location>
</feature>
<feature type="compositionally biased region" description="Polar residues" evidence="1">
    <location>
        <begin position="966"/>
        <end position="976"/>
    </location>
</feature>
<evidence type="ECO:0000313" key="3">
    <source>
        <dbReference type="Proteomes" id="UP000256328"/>
    </source>
</evidence>
<feature type="compositionally biased region" description="Basic and acidic residues" evidence="1">
    <location>
        <begin position="407"/>
        <end position="427"/>
    </location>
</feature>
<gene>
    <name evidence="2" type="ORF">BP5796_09229</name>
</gene>
<organism evidence="2 3">
    <name type="scientific">Coleophoma crateriformis</name>
    <dbReference type="NCBI Taxonomy" id="565419"/>
    <lineage>
        <taxon>Eukaryota</taxon>
        <taxon>Fungi</taxon>
        <taxon>Dikarya</taxon>
        <taxon>Ascomycota</taxon>
        <taxon>Pezizomycotina</taxon>
        <taxon>Leotiomycetes</taxon>
        <taxon>Helotiales</taxon>
        <taxon>Dermateaceae</taxon>
        <taxon>Coleophoma</taxon>
    </lineage>
</organism>
<feature type="compositionally biased region" description="Basic and acidic residues" evidence="1">
    <location>
        <begin position="560"/>
        <end position="569"/>
    </location>
</feature>
<dbReference type="EMBL" id="PDLN01000013">
    <property type="protein sequence ID" value="RDW68572.1"/>
    <property type="molecule type" value="Genomic_DNA"/>
</dbReference>
<feature type="compositionally biased region" description="Basic and acidic residues" evidence="1">
    <location>
        <begin position="1047"/>
        <end position="1058"/>
    </location>
</feature>
<feature type="compositionally biased region" description="Polar residues" evidence="1">
    <location>
        <begin position="718"/>
        <end position="730"/>
    </location>
</feature>
<sequence length="1883" mass="209123">MAPKASQKELEKHLAKLCKELAQESKGHGTIAISKATCKALLDSIDLHSKHEESIPPTSVAKVLGVIDVGGNDICCRIDETIFQALVAFFLNVLPAYGSQRGVYLLADALHQGHTEPNEHNFANKKKKIGHGCSFVLLKYFIDPTRFTGMRRWMGVLLLQLLKGCPNNIVYLLKVSGDYSRQLGDLIVNDNNEIIRIVSADIVEAVLKVGMSAVDLWPLDTKPNIYQHFPAKKDAGYWIKDLASYMDYLEEHKSLRDIRNGDHTSGRLYYPQGILVNPDLNIDFGKSLYMLLDNKELTIFSRGSENGFYCSLEMPLTLLVHPKIDERSFVESQRAEALWDMILHPEDTDRCYLNASDTCLKSMCIALPESIREAMKDEIELMAVQASRGHVPRASIVEYAIDDSDESHDSSEVDGENKESPFAKDSPDAMPSDTQRATSAEQVRNSPSEIPSKGDRVMETLSDDERTSSSGFLALLELQHVDESKVLPTTKTPAGCGDEDEDSSRVRSDNLHNISPPKKTRNPTSDYRAIQNQPQVDHDNKLPTVDTPAESSPNSTKSQQKNDDRDRVHKLTPQETLNRPFRAPSKVANGVNSLKEFPLRQVVRSPNKSSIEGQNHALEESPQPPLILDDETSPSEHDASTPKPQTEQVGTKPMKVLEPDDTRQKFTPHPLPGFRDSGLQAKKDNIVANTQHVSQSNDSVDADRVNDAKAPLEGKSMAQRQEISTVSRTQETQKKGTSLKAKQPLDLKKDFPPSKPITYTQVEAQRESLSLKPASHPKSQGPKLLKTNKKSHSTREVDKTYHDQKDVFEIPKDNEQEESKLQSRKAKKSLKEKPNKSLKLPSKKQPKRVAGKSREPALSVLDLQEPRANPRRSNRVANKQARRVNYTEIDEELQNPHQPEEGVGSLGEPVTRKNINTDPERQILFQQTKATRADMTGHAMLSKRKSSVDDEKTSIAVGERSDRGQQHNTSVDNTAMDSGPLDDRARSVGDSKTATSKHSNGVAMAKSLESILADLDTSHEGVDVGLAMDGKLAQDLNANFDLEQDRDSAYQHSRDHRPVSISSSSSKSVSPDPEVESALADEVANQPVEHLIKKAASKNAEESAPLHAGSSVESIIDSVSPFKGAALADSSQRAESYETDSCDQINDVEQAIATNENGKRTSPNAPITPAKRRKGPPKLINLTSSQERSPRTSRHIQLQDAAVIKQTERRKRYTQPSTPPRRSPRLSAKAKRATADLETVLLPLTSLVDEKKSRKPTIVNFGSTGPKNQGRPSIVSNAVKQSHVVQGRTAELHETKEYVRRPTPQAVKPSCDNEAGFVDGAGSFKEDYMNISAVGEVTGDSVEPKTAAQDVISVKTREIDDLRIQYAGGTKLSGPGNGDSISAPVGACWNDVKKNGYKKIENPSRRPCNDLKTAFTQGTLKENKEIQCTSSLPHDQMELRAGAAQRELNDNLEVDHARATKQPEMLLIDNVDLGYAASAESSAIMSSTQRKRKRTAANTIAGQPFIKSPQIKRGIERDRHKTNASDEENRLLDITTMEYPPQRRRNLRYSSQSSRVNLNGSPLASQKAQPVDHIGKVSKGLFRHSMQEQDVLGLASPEPQPGRHSARNDRRADAIALHRPARISSSISKARPSSPEHEEPRYVPHKRNLRTGAYEGMDGSEVIADDQVLPDPFTGKARRVPNGFSKRLQESQIDGREDMFAKVKRIFGEDSEPNDGKRIENEETLVNSVDVNENTPSSRHLSNSSPMLRGDLSSQVETEKGSVGHWLLATKPHYKDLFQVQDFIIEEMRIRLAKQENAIHAVWQQYRDKGNTLLQQWETKRGDEMQDIMENLENHRSHLLTVCGEARDSLNSISNSLRSSPTDLLEKDWHRKQAEIQASLAEI</sequence>
<evidence type="ECO:0000256" key="1">
    <source>
        <dbReference type="SAM" id="MobiDB-lite"/>
    </source>
</evidence>
<feature type="compositionally biased region" description="Basic and acidic residues" evidence="1">
    <location>
        <begin position="946"/>
        <end position="965"/>
    </location>
</feature>
<keyword evidence="3" id="KW-1185">Reference proteome</keyword>
<feature type="compositionally biased region" description="Basic residues" evidence="1">
    <location>
        <begin position="1222"/>
        <end position="1232"/>
    </location>
</feature>
<reference evidence="2 3" key="1">
    <citation type="journal article" date="2018" name="IMA Fungus">
        <title>IMA Genome-F 9: Draft genome sequence of Annulohypoxylon stygium, Aspergillus mulundensis, Berkeleyomyces basicola (syn. Thielaviopsis basicola), Ceratocystis smalleyi, two Cercospora beticola strains, Coleophoma cylindrospora, Fusarium fracticaudum, Phialophora cf. hyalina, and Morchella septimelata.</title>
        <authorList>
            <person name="Wingfield B.D."/>
            <person name="Bills G.F."/>
            <person name="Dong Y."/>
            <person name="Huang W."/>
            <person name="Nel W.J."/>
            <person name="Swalarsk-Parry B.S."/>
            <person name="Vaghefi N."/>
            <person name="Wilken P.M."/>
            <person name="An Z."/>
            <person name="de Beer Z.W."/>
            <person name="De Vos L."/>
            <person name="Chen L."/>
            <person name="Duong T.A."/>
            <person name="Gao Y."/>
            <person name="Hammerbacher A."/>
            <person name="Kikkert J.R."/>
            <person name="Li Y."/>
            <person name="Li H."/>
            <person name="Li K."/>
            <person name="Li Q."/>
            <person name="Liu X."/>
            <person name="Ma X."/>
            <person name="Naidoo K."/>
            <person name="Pethybridge S.J."/>
            <person name="Sun J."/>
            <person name="Steenkamp E.T."/>
            <person name="van der Nest M.A."/>
            <person name="van Wyk S."/>
            <person name="Wingfield M.J."/>
            <person name="Xiong C."/>
            <person name="Yue Q."/>
            <person name="Zhang X."/>
        </authorList>
    </citation>
    <scope>NUCLEOTIDE SEQUENCE [LARGE SCALE GENOMIC DNA]</scope>
    <source>
        <strain evidence="2 3">BP5796</strain>
    </source>
</reference>
<feature type="compositionally biased region" description="Basic residues" evidence="1">
    <location>
        <begin position="841"/>
        <end position="851"/>
    </location>
</feature>
<feature type="compositionally biased region" description="Basic and acidic residues" evidence="1">
    <location>
        <begin position="793"/>
        <end position="821"/>
    </location>
</feature>